<dbReference type="GO" id="GO:0003676">
    <property type="term" value="F:nucleic acid binding"/>
    <property type="evidence" value="ECO:0007669"/>
    <property type="project" value="InterPro"/>
</dbReference>
<evidence type="ECO:0000313" key="2">
    <source>
        <dbReference type="EMBL" id="CCG09107.1"/>
    </source>
</evidence>
<dbReference type="InterPro" id="IPR047655">
    <property type="entry name" value="Transpos_IS630-like"/>
</dbReference>
<dbReference type="EMBL" id="HE663493">
    <property type="protein sequence ID" value="CCG09107.1"/>
    <property type="molecule type" value="Genomic_DNA"/>
</dbReference>
<dbReference type="STRING" id="1150469.RSPPHO_02481"/>
<name>H6SMH2_PARPM</name>
<keyword evidence="3" id="KW-1185">Reference proteome</keyword>
<dbReference type="AlphaFoldDB" id="H6SMH2"/>
<dbReference type="InterPro" id="IPR036397">
    <property type="entry name" value="RNaseH_sf"/>
</dbReference>
<dbReference type="KEGG" id="rpm:RSPPHO_02481"/>
<dbReference type="NCBIfam" id="NF033545">
    <property type="entry name" value="transpos_IS630"/>
    <property type="match status" value="1"/>
</dbReference>
<dbReference type="InterPro" id="IPR038717">
    <property type="entry name" value="Tc1-like_DDE_dom"/>
</dbReference>
<evidence type="ECO:0000313" key="3">
    <source>
        <dbReference type="Proteomes" id="UP000033220"/>
    </source>
</evidence>
<dbReference type="eggNOG" id="COG3335">
    <property type="taxonomic scope" value="Bacteria"/>
</dbReference>
<gene>
    <name evidence="2" type="ORF">RSPPHO_02481</name>
</gene>
<dbReference type="Gene3D" id="3.30.420.10">
    <property type="entry name" value="Ribonuclease H-like superfamily/Ribonuclease H"/>
    <property type="match status" value="1"/>
</dbReference>
<evidence type="ECO:0000259" key="1">
    <source>
        <dbReference type="Pfam" id="PF13358"/>
    </source>
</evidence>
<sequence>MKGDRVAVSRTTGRQRLNLHGALNLETGACHMVEAEVVNAETTIALLSRLLTAYPEAGTIHVILDNARYHHAKIVGERLKTDGRRLNLIFLPPYAPNLNAIERLWAVLHQTVTHNKFYQSFNDFIKAIRTFVRDTLPTQWDRIRDVVSDTFHIINRDDFRVLA</sequence>
<accession>H6SMH2</accession>
<dbReference type="Proteomes" id="UP000033220">
    <property type="component" value="Chromosome DSM 122"/>
</dbReference>
<organism evidence="2 3">
    <name type="scientific">Pararhodospirillum photometricum DSM 122</name>
    <dbReference type="NCBI Taxonomy" id="1150469"/>
    <lineage>
        <taxon>Bacteria</taxon>
        <taxon>Pseudomonadati</taxon>
        <taxon>Pseudomonadota</taxon>
        <taxon>Alphaproteobacteria</taxon>
        <taxon>Rhodospirillales</taxon>
        <taxon>Rhodospirillaceae</taxon>
        <taxon>Pararhodospirillum</taxon>
    </lineage>
</organism>
<proteinExistence type="predicted"/>
<reference evidence="2 3" key="1">
    <citation type="submission" date="2012-02" db="EMBL/GenBank/DDBJ databases">
        <title>Shotgun genome sequence of Phaeospirillum photometricum DSM 122.</title>
        <authorList>
            <person name="Duquesne K."/>
            <person name="Sturgis J."/>
        </authorList>
    </citation>
    <scope>NUCLEOTIDE SEQUENCE [LARGE SCALE GENOMIC DNA]</scope>
    <source>
        <strain evidence="3">DSM122</strain>
    </source>
</reference>
<protein>
    <recommendedName>
        <fullName evidence="1">Tc1-like transposase DDE domain-containing protein</fullName>
    </recommendedName>
</protein>
<feature type="domain" description="Tc1-like transposase DDE" evidence="1">
    <location>
        <begin position="2"/>
        <end position="124"/>
    </location>
</feature>
<dbReference type="HOGENOM" id="CLU_056788_15_2_5"/>
<dbReference type="Pfam" id="PF13358">
    <property type="entry name" value="DDE_3"/>
    <property type="match status" value="1"/>
</dbReference>
<dbReference type="PATRIC" id="fig|1150469.3.peg.2821"/>